<dbReference type="InterPro" id="IPR013762">
    <property type="entry name" value="Integrase-like_cat_sf"/>
</dbReference>
<sequence length="313" mass="36914">MDEAEYTKIMGLFESHLQVKKLSVPGTIRLYLHSVQMLVAFCDKFQQELVLPEKWKIENVGVRELEAFLKYQIDVLHWKRSTLVTCISGIKVFYQYLAESQHMSNNPIQHFKLPRDISEIGQQRYEIDKINLLFQHDPQSTLQGYQQRLLLEFIYGLGLSLVKIVKINSVIPELDEGRVRLYFRNSKFRDYPFNPPAIKILKSYLKLIDNIEGNESFWINNKGKTMTVGQLQTILNKYFEDHELPSINANELRDLSVQHFSKEGADMRSLQTLRQVKQLRRLQALKESDFDRLQRSFRERHSRSPVNSKNKKH</sequence>
<evidence type="ECO:0000259" key="4">
    <source>
        <dbReference type="PROSITE" id="PS51898"/>
    </source>
</evidence>
<dbReference type="AlphaFoldDB" id="A0A381YMG0"/>
<name>A0A381YMG0_9ZZZZ</name>
<dbReference type="PROSITE" id="PS51898">
    <property type="entry name" value="TYR_RECOMBINASE"/>
    <property type="match status" value="1"/>
</dbReference>
<dbReference type="Pfam" id="PF13495">
    <property type="entry name" value="Phage_int_SAM_4"/>
    <property type="match status" value="1"/>
</dbReference>
<dbReference type="InterPro" id="IPR002104">
    <property type="entry name" value="Integrase_catalytic"/>
</dbReference>
<dbReference type="InterPro" id="IPR011010">
    <property type="entry name" value="DNA_brk_join_enz"/>
</dbReference>
<evidence type="ECO:0000313" key="5">
    <source>
        <dbReference type="EMBL" id="SVA78195.1"/>
    </source>
</evidence>
<keyword evidence="2" id="KW-0238">DNA-binding</keyword>
<dbReference type="Gene3D" id="1.10.443.10">
    <property type="entry name" value="Intergrase catalytic core"/>
    <property type="match status" value="1"/>
</dbReference>
<dbReference type="EMBL" id="UINC01018585">
    <property type="protein sequence ID" value="SVA78195.1"/>
    <property type="molecule type" value="Genomic_DNA"/>
</dbReference>
<evidence type="ECO:0000256" key="3">
    <source>
        <dbReference type="ARBA" id="ARBA00023172"/>
    </source>
</evidence>
<feature type="domain" description="Tyr recombinase" evidence="4">
    <location>
        <begin position="120"/>
        <end position="298"/>
    </location>
</feature>
<keyword evidence="1" id="KW-0229">DNA integration</keyword>
<proteinExistence type="predicted"/>
<dbReference type="InterPro" id="IPR010998">
    <property type="entry name" value="Integrase_recombinase_N"/>
</dbReference>
<evidence type="ECO:0000256" key="1">
    <source>
        <dbReference type="ARBA" id="ARBA00022908"/>
    </source>
</evidence>
<dbReference type="GO" id="GO:0006310">
    <property type="term" value="P:DNA recombination"/>
    <property type="evidence" value="ECO:0007669"/>
    <property type="project" value="UniProtKB-KW"/>
</dbReference>
<dbReference type="InterPro" id="IPR004107">
    <property type="entry name" value="Integrase_SAM-like_N"/>
</dbReference>
<dbReference type="SUPFAM" id="SSF56349">
    <property type="entry name" value="DNA breaking-rejoining enzymes"/>
    <property type="match status" value="1"/>
</dbReference>
<accession>A0A381YMG0</accession>
<dbReference type="GO" id="GO:0003677">
    <property type="term" value="F:DNA binding"/>
    <property type="evidence" value="ECO:0007669"/>
    <property type="project" value="UniProtKB-KW"/>
</dbReference>
<keyword evidence="3" id="KW-0233">DNA recombination</keyword>
<evidence type="ECO:0000256" key="2">
    <source>
        <dbReference type="ARBA" id="ARBA00023125"/>
    </source>
</evidence>
<dbReference type="Pfam" id="PF00589">
    <property type="entry name" value="Phage_integrase"/>
    <property type="match status" value="1"/>
</dbReference>
<gene>
    <name evidence="5" type="ORF">METZ01_LOCUS131049</name>
</gene>
<reference evidence="5" key="1">
    <citation type="submission" date="2018-05" db="EMBL/GenBank/DDBJ databases">
        <authorList>
            <person name="Lanie J.A."/>
            <person name="Ng W.-L."/>
            <person name="Kazmierczak K.M."/>
            <person name="Andrzejewski T.M."/>
            <person name="Davidsen T.M."/>
            <person name="Wayne K.J."/>
            <person name="Tettelin H."/>
            <person name="Glass J.I."/>
            <person name="Rusch D."/>
            <person name="Podicherti R."/>
            <person name="Tsui H.-C.T."/>
            <person name="Winkler M.E."/>
        </authorList>
    </citation>
    <scope>NUCLEOTIDE SEQUENCE</scope>
</reference>
<dbReference type="GO" id="GO:0015074">
    <property type="term" value="P:DNA integration"/>
    <property type="evidence" value="ECO:0007669"/>
    <property type="project" value="UniProtKB-KW"/>
</dbReference>
<protein>
    <recommendedName>
        <fullName evidence="4">Tyr recombinase domain-containing protein</fullName>
    </recommendedName>
</protein>
<dbReference type="Gene3D" id="1.10.150.130">
    <property type="match status" value="1"/>
</dbReference>
<organism evidence="5">
    <name type="scientific">marine metagenome</name>
    <dbReference type="NCBI Taxonomy" id="408172"/>
    <lineage>
        <taxon>unclassified sequences</taxon>
        <taxon>metagenomes</taxon>
        <taxon>ecological metagenomes</taxon>
    </lineage>
</organism>